<dbReference type="InParanoid" id="E9HS60"/>
<accession>E9HS60</accession>
<dbReference type="PANTHER" id="PTHR13748">
    <property type="entry name" value="COBW-RELATED"/>
    <property type="match status" value="1"/>
</dbReference>
<dbReference type="OrthoDB" id="258627at2759"/>
<dbReference type="PANTHER" id="PTHR13748:SF31">
    <property type="entry name" value="ZINC-REGULATED GTPASE METALLOPROTEIN ACTIVATOR 1A-RELATED"/>
    <property type="match status" value="1"/>
</dbReference>
<protein>
    <recommendedName>
        <fullName evidence="1">CobW/HypB/UreG nucleotide-binding domain-containing protein</fullName>
    </recommendedName>
</protein>
<dbReference type="InterPro" id="IPR027417">
    <property type="entry name" value="P-loop_NTPase"/>
</dbReference>
<proteinExistence type="predicted"/>
<dbReference type="InterPro" id="IPR003495">
    <property type="entry name" value="CobW/HypB/UreG_nucleotide-bd"/>
</dbReference>
<dbReference type="Pfam" id="PF02492">
    <property type="entry name" value="cobW"/>
    <property type="match status" value="1"/>
</dbReference>
<organism evidence="2 3">
    <name type="scientific">Daphnia pulex</name>
    <name type="common">Water flea</name>
    <dbReference type="NCBI Taxonomy" id="6669"/>
    <lineage>
        <taxon>Eukaryota</taxon>
        <taxon>Metazoa</taxon>
        <taxon>Ecdysozoa</taxon>
        <taxon>Arthropoda</taxon>
        <taxon>Crustacea</taxon>
        <taxon>Branchiopoda</taxon>
        <taxon>Diplostraca</taxon>
        <taxon>Cladocera</taxon>
        <taxon>Anomopoda</taxon>
        <taxon>Daphniidae</taxon>
        <taxon>Daphnia</taxon>
    </lineage>
</organism>
<gene>
    <name evidence="2" type="ORF">DAPPUDRAFT_65495</name>
</gene>
<keyword evidence="3" id="KW-1185">Reference proteome</keyword>
<dbReference type="Gene3D" id="3.40.50.300">
    <property type="entry name" value="P-loop containing nucleotide triphosphate hydrolases"/>
    <property type="match status" value="1"/>
</dbReference>
<feature type="non-terminal residue" evidence="2">
    <location>
        <position position="1"/>
    </location>
</feature>
<dbReference type="SUPFAM" id="SSF52540">
    <property type="entry name" value="P-loop containing nucleoside triphosphate hydrolases"/>
    <property type="match status" value="1"/>
</dbReference>
<evidence type="ECO:0000313" key="2">
    <source>
        <dbReference type="EMBL" id="EFX65424.1"/>
    </source>
</evidence>
<dbReference type="EMBL" id="GL732745">
    <property type="protein sequence ID" value="EFX65424.1"/>
    <property type="molecule type" value="Genomic_DNA"/>
</dbReference>
<dbReference type="AlphaFoldDB" id="E9HS60"/>
<sequence>VPLTIVTGFLGAGKTTFLNFLLTEQHEILNAVILNEFGEGKLESYSTPNSCTLLFLKNRNCS</sequence>
<dbReference type="HOGENOM" id="CLU_2910711_0_0_1"/>
<dbReference type="InterPro" id="IPR051316">
    <property type="entry name" value="Zinc-reg_GTPase_activator"/>
</dbReference>
<dbReference type="STRING" id="6669.E9HS60"/>
<reference evidence="2 3" key="1">
    <citation type="journal article" date="2011" name="Science">
        <title>The ecoresponsive genome of Daphnia pulex.</title>
        <authorList>
            <person name="Colbourne J.K."/>
            <person name="Pfrender M.E."/>
            <person name="Gilbert D."/>
            <person name="Thomas W.K."/>
            <person name="Tucker A."/>
            <person name="Oakley T.H."/>
            <person name="Tokishita S."/>
            <person name="Aerts A."/>
            <person name="Arnold G.J."/>
            <person name="Basu M.K."/>
            <person name="Bauer D.J."/>
            <person name="Caceres C.E."/>
            <person name="Carmel L."/>
            <person name="Casola C."/>
            <person name="Choi J.H."/>
            <person name="Detter J.C."/>
            <person name="Dong Q."/>
            <person name="Dusheyko S."/>
            <person name="Eads B.D."/>
            <person name="Frohlich T."/>
            <person name="Geiler-Samerotte K.A."/>
            <person name="Gerlach D."/>
            <person name="Hatcher P."/>
            <person name="Jogdeo S."/>
            <person name="Krijgsveld J."/>
            <person name="Kriventseva E.V."/>
            <person name="Kultz D."/>
            <person name="Laforsch C."/>
            <person name="Lindquist E."/>
            <person name="Lopez J."/>
            <person name="Manak J.R."/>
            <person name="Muller J."/>
            <person name="Pangilinan J."/>
            <person name="Patwardhan R.P."/>
            <person name="Pitluck S."/>
            <person name="Pritham E.J."/>
            <person name="Rechtsteiner A."/>
            <person name="Rho M."/>
            <person name="Rogozin I.B."/>
            <person name="Sakarya O."/>
            <person name="Salamov A."/>
            <person name="Schaack S."/>
            <person name="Shapiro H."/>
            <person name="Shiga Y."/>
            <person name="Skalitzky C."/>
            <person name="Smith Z."/>
            <person name="Souvorov A."/>
            <person name="Sung W."/>
            <person name="Tang Z."/>
            <person name="Tsuchiya D."/>
            <person name="Tu H."/>
            <person name="Vos H."/>
            <person name="Wang M."/>
            <person name="Wolf Y.I."/>
            <person name="Yamagata H."/>
            <person name="Yamada T."/>
            <person name="Ye Y."/>
            <person name="Shaw J.R."/>
            <person name="Andrews J."/>
            <person name="Crease T.J."/>
            <person name="Tang H."/>
            <person name="Lucas S.M."/>
            <person name="Robertson H.M."/>
            <person name="Bork P."/>
            <person name="Koonin E.V."/>
            <person name="Zdobnov E.M."/>
            <person name="Grigoriev I.V."/>
            <person name="Lynch M."/>
            <person name="Boore J.L."/>
        </authorList>
    </citation>
    <scope>NUCLEOTIDE SEQUENCE [LARGE SCALE GENOMIC DNA]</scope>
</reference>
<dbReference type="eggNOG" id="KOG2743">
    <property type="taxonomic scope" value="Eukaryota"/>
</dbReference>
<dbReference type="KEGG" id="dpx:DAPPUDRAFT_65495"/>
<feature type="domain" description="CobW/HypB/UreG nucleotide-binding" evidence="1">
    <location>
        <begin position="2"/>
        <end position="47"/>
    </location>
</feature>
<name>E9HS60_DAPPU</name>
<dbReference type="Proteomes" id="UP000000305">
    <property type="component" value="Unassembled WGS sequence"/>
</dbReference>
<evidence type="ECO:0000313" key="3">
    <source>
        <dbReference type="Proteomes" id="UP000000305"/>
    </source>
</evidence>
<evidence type="ECO:0000259" key="1">
    <source>
        <dbReference type="Pfam" id="PF02492"/>
    </source>
</evidence>